<dbReference type="AlphaFoldDB" id="A0A258FL90"/>
<organism evidence="2 3">
    <name type="scientific">Brevundimonas subvibrioides</name>
    <dbReference type="NCBI Taxonomy" id="74313"/>
    <lineage>
        <taxon>Bacteria</taxon>
        <taxon>Pseudomonadati</taxon>
        <taxon>Pseudomonadota</taxon>
        <taxon>Alphaproteobacteria</taxon>
        <taxon>Caulobacterales</taxon>
        <taxon>Caulobacteraceae</taxon>
        <taxon>Brevundimonas</taxon>
    </lineage>
</organism>
<protein>
    <submittedName>
        <fullName evidence="2">Uncharacterized protein</fullName>
    </submittedName>
</protein>
<evidence type="ECO:0000313" key="3">
    <source>
        <dbReference type="Proteomes" id="UP000215595"/>
    </source>
</evidence>
<evidence type="ECO:0000256" key="1">
    <source>
        <dbReference type="SAM" id="Phobius"/>
    </source>
</evidence>
<accession>A0A258FL90</accession>
<comment type="caution">
    <text evidence="2">The sequence shown here is derived from an EMBL/GenBank/DDBJ whole genome shotgun (WGS) entry which is preliminary data.</text>
</comment>
<gene>
    <name evidence="2" type="ORF">B7Z01_10110</name>
</gene>
<reference evidence="2 3" key="1">
    <citation type="submission" date="2017-03" db="EMBL/GenBank/DDBJ databases">
        <title>Lifting the veil on microbial sulfur biogeochemistry in mining wastewaters.</title>
        <authorList>
            <person name="Kantor R.S."/>
            <person name="Colenbrander Nelson T."/>
            <person name="Marshall S."/>
            <person name="Bennett D."/>
            <person name="Apte S."/>
            <person name="Camacho D."/>
            <person name="Thomas B.C."/>
            <person name="Warren L.A."/>
            <person name="Banfield J.F."/>
        </authorList>
    </citation>
    <scope>NUCLEOTIDE SEQUENCE [LARGE SCALE GENOMIC DNA]</scope>
    <source>
        <strain evidence="2">32-69-9</strain>
    </source>
</reference>
<dbReference type="Proteomes" id="UP000215595">
    <property type="component" value="Unassembled WGS sequence"/>
</dbReference>
<keyword evidence="1" id="KW-0812">Transmembrane</keyword>
<feature type="transmembrane region" description="Helical" evidence="1">
    <location>
        <begin position="28"/>
        <end position="45"/>
    </location>
</feature>
<keyword evidence="1" id="KW-1133">Transmembrane helix</keyword>
<dbReference type="EMBL" id="NCEB01000019">
    <property type="protein sequence ID" value="OYX32977.1"/>
    <property type="molecule type" value="Genomic_DNA"/>
</dbReference>
<keyword evidence="1" id="KW-0472">Membrane</keyword>
<evidence type="ECO:0000313" key="2">
    <source>
        <dbReference type="EMBL" id="OYX32977.1"/>
    </source>
</evidence>
<name>A0A258FL90_9CAUL</name>
<proteinExistence type="predicted"/>
<sequence length="92" mass="9987">MTSSDPHTDNRVAAYRAEIRAVVRTQRLAGFGLVLLGAVLVWGGTRAGGLAEIVQMTGYAALAAGWALMLAAIFLRTRYHRRRMAEMDGGPR</sequence>
<feature type="transmembrane region" description="Helical" evidence="1">
    <location>
        <begin position="57"/>
        <end position="75"/>
    </location>
</feature>